<keyword evidence="9" id="KW-1185">Reference proteome</keyword>
<accession>A0ABM0MAE8</accession>
<feature type="domain" description="Palmitoyltransferase DHHC" evidence="8">
    <location>
        <begin position="158"/>
        <end position="301"/>
    </location>
</feature>
<proteinExistence type="inferred from homology"/>
<organism evidence="9 10">
    <name type="scientific">Saccoglossus kowalevskii</name>
    <name type="common">Acorn worm</name>
    <dbReference type="NCBI Taxonomy" id="10224"/>
    <lineage>
        <taxon>Eukaryota</taxon>
        <taxon>Metazoa</taxon>
        <taxon>Hemichordata</taxon>
        <taxon>Enteropneusta</taxon>
        <taxon>Harrimaniidae</taxon>
        <taxon>Saccoglossus</taxon>
    </lineage>
</organism>
<name>A0ABM0MAE8_SACKO</name>
<evidence type="ECO:0000313" key="9">
    <source>
        <dbReference type="Proteomes" id="UP000694865"/>
    </source>
</evidence>
<feature type="transmembrane region" description="Helical" evidence="7">
    <location>
        <begin position="264"/>
        <end position="291"/>
    </location>
</feature>
<evidence type="ECO:0000256" key="4">
    <source>
        <dbReference type="ARBA" id="ARBA00022989"/>
    </source>
</evidence>
<reference evidence="10" key="1">
    <citation type="submission" date="2025-08" db="UniProtKB">
        <authorList>
            <consortium name="RefSeq"/>
        </authorList>
    </citation>
    <scope>IDENTIFICATION</scope>
    <source>
        <tissue evidence="10">Testes</tissue>
    </source>
</reference>
<evidence type="ECO:0000256" key="7">
    <source>
        <dbReference type="RuleBase" id="RU079119"/>
    </source>
</evidence>
<evidence type="ECO:0000313" key="10">
    <source>
        <dbReference type="RefSeq" id="XP_006816989.1"/>
    </source>
</evidence>
<sequence length="339" mass="39537">MDFLTLVIIYSIAFAIFAYIFFLGDSSYHQHGIVGNLRTAIINFIIWWPEHCLPTPLYRMCKRQLEYVLYTRNCCMQVLYISLVAIIYLELTVEIMPLAVNYKFGFRTIALPYILAIINTYYFVRCCHGNPGVITEANHENFHKVYAYDGVLYKPNVNCKTCKFIKPARSKHCALCDHCVHRFDHHCSWVNNCIGGYNVYYFLAYLLTIILGCLSISYVAAWYLKYVTLLSGLQNAQYIGEDSQPHPVTRSIIFQHLFLQYPRVVFLMTSLLLLSLILGVFTSYHIILMLTNQTTNERWKKLPYEVEQKRKQTRLLYSKGIIGNTAEVVYPICRKRKKS</sequence>
<dbReference type="RefSeq" id="XP_006816989.1">
    <property type="nucleotide sequence ID" value="XM_006816926.1"/>
</dbReference>
<protein>
    <recommendedName>
        <fullName evidence="7">Palmitoyltransferase</fullName>
        <ecNumber evidence="7">2.3.1.225</ecNumber>
    </recommendedName>
</protein>
<comment type="domain">
    <text evidence="7">The DHHC domain is required for palmitoyltransferase activity.</text>
</comment>
<keyword evidence="2 7" id="KW-0808">Transferase</keyword>
<dbReference type="Pfam" id="PF01529">
    <property type="entry name" value="DHHC"/>
    <property type="match status" value="1"/>
</dbReference>
<feature type="transmembrane region" description="Helical" evidence="7">
    <location>
        <begin position="199"/>
        <end position="224"/>
    </location>
</feature>
<evidence type="ECO:0000256" key="5">
    <source>
        <dbReference type="ARBA" id="ARBA00023136"/>
    </source>
</evidence>
<comment type="catalytic activity">
    <reaction evidence="7">
        <text>L-cysteinyl-[protein] + hexadecanoyl-CoA = S-hexadecanoyl-L-cysteinyl-[protein] + CoA</text>
        <dbReference type="Rhea" id="RHEA:36683"/>
        <dbReference type="Rhea" id="RHEA-COMP:10131"/>
        <dbReference type="Rhea" id="RHEA-COMP:11032"/>
        <dbReference type="ChEBI" id="CHEBI:29950"/>
        <dbReference type="ChEBI" id="CHEBI:57287"/>
        <dbReference type="ChEBI" id="CHEBI:57379"/>
        <dbReference type="ChEBI" id="CHEBI:74151"/>
        <dbReference type="EC" id="2.3.1.225"/>
    </reaction>
</comment>
<evidence type="ECO:0000256" key="3">
    <source>
        <dbReference type="ARBA" id="ARBA00022692"/>
    </source>
</evidence>
<keyword evidence="6 7" id="KW-0012">Acyltransferase</keyword>
<dbReference type="EC" id="2.3.1.225" evidence="7"/>
<comment type="subcellular location">
    <subcellularLocation>
        <location evidence="1">Membrane</location>
        <topology evidence="1">Multi-pass membrane protein</topology>
    </subcellularLocation>
</comment>
<dbReference type="PROSITE" id="PS50216">
    <property type="entry name" value="DHHC"/>
    <property type="match status" value="1"/>
</dbReference>
<feature type="transmembrane region" description="Helical" evidence="7">
    <location>
        <begin position="6"/>
        <end position="24"/>
    </location>
</feature>
<gene>
    <name evidence="10" type="primary">LOC102802820</name>
</gene>
<dbReference type="PANTHER" id="PTHR22883:SF488">
    <property type="entry name" value="PALMITOYLTRANSFERASE"/>
    <property type="match status" value="1"/>
</dbReference>
<keyword evidence="5 7" id="KW-0472">Membrane</keyword>
<evidence type="ECO:0000256" key="1">
    <source>
        <dbReference type="ARBA" id="ARBA00004141"/>
    </source>
</evidence>
<evidence type="ECO:0000256" key="6">
    <source>
        <dbReference type="ARBA" id="ARBA00023315"/>
    </source>
</evidence>
<keyword evidence="3 7" id="KW-0812">Transmembrane</keyword>
<comment type="similarity">
    <text evidence="7">Belongs to the DHHC palmitoyltransferase family.</text>
</comment>
<dbReference type="Proteomes" id="UP000694865">
    <property type="component" value="Unplaced"/>
</dbReference>
<dbReference type="PANTHER" id="PTHR22883">
    <property type="entry name" value="ZINC FINGER DHHC DOMAIN CONTAINING PROTEIN"/>
    <property type="match status" value="1"/>
</dbReference>
<dbReference type="GeneID" id="102802820"/>
<feature type="transmembrane region" description="Helical" evidence="7">
    <location>
        <begin position="67"/>
        <end position="89"/>
    </location>
</feature>
<evidence type="ECO:0000259" key="8">
    <source>
        <dbReference type="Pfam" id="PF01529"/>
    </source>
</evidence>
<dbReference type="InterPro" id="IPR001594">
    <property type="entry name" value="Palmitoyltrfase_DHHC"/>
</dbReference>
<feature type="transmembrane region" description="Helical" evidence="7">
    <location>
        <begin position="104"/>
        <end position="124"/>
    </location>
</feature>
<keyword evidence="4 7" id="KW-1133">Transmembrane helix</keyword>
<evidence type="ECO:0000256" key="2">
    <source>
        <dbReference type="ARBA" id="ARBA00022679"/>
    </source>
</evidence>
<dbReference type="InterPro" id="IPR039859">
    <property type="entry name" value="PFA4/ZDH16/20/ERF2-like"/>
</dbReference>